<reference evidence="2 3" key="1">
    <citation type="submission" date="2016-10" db="EMBL/GenBank/DDBJ databases">
        <title>Genome sequence of the basidiomycete white-rot fungus Trametes pubescens.</title>
        <authorList>
            <person name="Makela M.R."/>
            <person name="Granchi Z."/>
            <person name="Peng M."/>
            <person name="De Vries R.P."/>
            <person name="Grigoriev I."/>
            <person name="Riley R."/>
            <person name="Hilden K."/>
        </authorList>
    </citation>
    <scope>NUCLEOTIDE SEQUENCE [LARGE SCALE GENOMIC DNA]</scope>
    <source>
        <strain evidence="2 3">FBCC735</strain>
    </source>
</reference>
<feature type="transmembrane region" description="Helical" evidence="1">
    <location>
        <begin position="15"/>
        <end position="38"/>
    </location>
</feature>
<feature type="transmembrane region" description="Helical" evidence="1">
    <location>
        <begin position="50"/>
        <end position="70"/>
    </location>
</feature>
<sequence length="329" mass="36165">MAIEGDISQINAHLIGLWLQLLATGAYFVYLPHCVAILVKKLRNGLSPWLPAACFVIFAATVLDFVVAIIRTYQGYAVTGTERPNPAAVYADPSSTLSLLKNAMNIVVAIISDAIIVYRTFIVWNMNYYIVLAPLGLLLGDTAVGIWAVWTLAQTGPGTIPILAAVSVRIRYFFIITFVLNILCAGLICYKIYSIQSKVSKEYSGERSATSRLLEIIIESAGFYCAHLLILIITNGVGTNYFFVFLDPAYVFSMLIVSTKQNTENNPTSYASGTTIRFRGSRSTRPPLTIGVEIDLERVVDTDGRSPGQRTFSDGTRDVYTTQDKDSIV</sequence>
<keyword evidence="3" id="KW-1185">Reference proteome</keyword>
<comment type="caution">
    <text evidence="2">The sequence shown here is derived from an EMBL/GenBank/DDBJ whole genome shotgun (WGS) entry which is preliminary data.</text>
</comment>
<dbReference type="EMBL" id="MNAD01001495">
    <property type="protein sequence ID" value="OJT05024.1"/>
    <property type="molecule type" value="Genomic_DNA"/>
</dbReference>
<dbReference type="STRING" id="154538.A0A1M2VBT1"/>
<feature type="transmembrane region" description="Helical" evidence="1">
    <location>
        <begin position="103"/>
        <end position="121"/>
    </location>
</feature>
<keyword evidence="1" id="KW-0472">Membrane</keyword>
<feature type="transmembrane region" description="Helical" evidence="1">
    <location>
        <begin position="170"/>
        <end position="193"/>
    </location>
</feature>
<dbReference type="AlphaFoldDB" id="A0A1M2VBT1"/>
<organism evidence="2 3">
    <name type="scientific">Trametes pubescens</name>
    <name type="common">White-rot fungus</name>
    <dbReference type="NCBI Taxonomy" id="154538"/>
    <lineage>
        <taxon>Eukaryota</taxon>
        <taxon>Fungi</taxon>
        <taxon>Dikarya</taxon>
        <taxon>Basidiomycota</taxon>
        <taxon>Agaricomycotina</taxon>
        <taxon>Agaricomycetes</taxon>
        <taxon>Polyporales</taxon>
        <taxon>Polyporaceae</taxon>
        <taxon>Trametes</taxon>
    </lineage>
</organism>
<dbReference type="OrthoDB" id="2753342at2759"/>
<keyword evidence="1" id="KW-1133">Transmembrane helix</keyword>
<gene>
    <name evidence="2" type="ORF">TRAPUB_4180</name>
</gene>
<feature type="transmembrane region" description="Helical" evidence="1">
    <location>
        <begin position="128"/>
        <end position="150"/>
    </location>
</feature>
<keyword evidence="1" id="KW-0812">Transmembrane</keyword>
<accession>A0A1M2VBT1</accession>
<proteinExistence type="predicted"/>
<protein>
    <submittedName>
        <fullName evidence="2">Uncharacterized protein</fullName>
    </submittedName>
</protein>
<name>A0A1M2VBT1_TRAPU</name>
<evidence type="ECO:0000313" key="2">
    <source>
        <dbReference type="EMBL" id="OJT05024.1"/>
    </source>
</evidence>
<dbReference type="OMA" id="ICYKIYS"/>
<evidence type="ECO:0000256" key="1">
    <source>
        <dbReference type="SAM" id="Phobius"/>
    </source>
</evidence>
<evidence type="ECO:0000313" key="3">
    <source>
        <dbReference type="Proteomes" id="UP000184267"/>
    </source>
</evidence>
<dbReference type="Proteomes" id="UP000184267">
    <property type="component" value="Unassembled WGS sequence"/>
</dbReference>